<feature type="region of interest" description="Disordered" evidence="1">
    <location>
        <begin position="752"/>
        <end position="774"/>
    </location>
</feature>
<dbReference type="SUPFAM" id="SSF50998">
    <property type="entry name" value="Quinoprotein alcohol dehydrogenase-like"/>
    <property type="match status" value="1"/>
</dbReference>
<accession>A0A0S4IJY3</accession>
<keyword evidence="2" id="KW-1133">Transmembrane helix</keyword>
<dbReference type="EMBL" id="CYKH01000030">
    <property type="protein sequence ID" value="CUE62061.1"/>
    <property type="molecule type" value="Genomic_DNA"/>
</dbReference>
<feature type="transmembrane region" description="Helical" evidence="2">
    <location>
        <begin position="1202"/>
        <end position="1223"/>
    </location>
</feature>
<feature type="signal peptide" evidence="3">
    <location>
        <begin position="1"/>
        <end position="21"/>
    </location>
</feature>
<keyword evidence="3" id="KW-0732">Signal</keyword>
<feature type="region of interest" description="Disordered" evidence="1">
    <location>
        <begin position="568"/>
        <end position="590"/>
    </location>
</feature>
<organism evidence="4 5">
    <name type="scientific">Bodo saltans</name>
    <name type="common">Flagellated protozoan</name>
    <dbReference type="NCBI Taxonomy" id="75058"/>
    <lineage>
        <taxon>Eukaryota</taxon>
        <taxon>Discoba</taxon>
        <taxon>Euglenozoa</taxon>
        <taxon>Kinetoplastea</taxon>
        <taxon>Metakinetoplastina</taxon>
        <taxon>Eubodonida</taxon>
        <taxon>Bodonidae</taxon>
        <taxon>Bodo</taxon>
    </lineage>
</organism>
<proteinExistence type="predicted"/>
<dbReference type="InterPro" id="IPR011047">
    <property type="entry name" value="Quinoprotein_ADH-like_sf"/>
</dbReference>
<feature type="compositionally biased region" description="Polar residues" evidence="1">
    <location>
        <begin position="752"/>
        <end position="769"/>
    </location>
</feature>
<evidence type="ECO:0000256" key="2">
    <source>
        <dbReference type="SAM" id="Phobius"/>
    </source>
</evidence>
<feature type="transmembrane region" description="Helical" evidence="2">
    <location>
        <begin position="989"/>
        <end position="1014"/>
    </location>
</feature>
<keyword evidence="5" id="KW-1185">Reference proteome</keyword>
<dbReference type="Gene3D" id="2.40.10.480">
    <property type="match status" value="1"/>
</dbReference>
<dbReference type="VEuPathDB" id="TriTrypDB:BSAL_89320"/>
<protein>
    <submittedName>
        <fullName evidence="4">Membrane-associated protein, putative</fullName>
    </submittedName>
</protein>
<evidence type="ECO:0000313" key="4">
    <source>
        <dbReference type="EMBL" id="CUE62061.1"/>
    </source>
</evidence>
<feature type="transmembrane region" description="Helical" evidence="2">
    <location>
        <begin position="1126"/>
        <end position="1148"/>
    </location>
</feature>
<feature type="transmembrane region" description="Helical" evidence="2">
    <location>
        <begin position="1235"/>
        <end position="1260"/>
    </location>
</feature>
<dbReference type="Proteomes" id="UP000051952">
    <property type="component" value="Unassembled WGS sequence"/>
</dbReference>
<feature type="compositionally biased region" description="Low complexity" evidence="1">
    <location>
        <begin position="572"/>
        <end position="586"/>
    </location>
</feature>
<keyword evidence="2" id="KW-0472">Membrane</keyword>
<name>A0A0S4IJY3_BODSA</name>
<evidence type="ECO:0000256" key="3">
    <source>
        <dbReference type="SAM" id="SignalP"/>
    </source>
</evidence>
<evidence type="ECO:0000256" key="1">
    <source>
        <dbReference type="SAM" id="MobiDB-lite"/>
    </source>
</evidence>
<feature type="chain" id="PRO_5006621288" evidence="3">
    <location>
        <begin position="22"/>
        <end position="1463"/>
    </location>
</feature>
<feature type="transmembrane region" description="Helical" evidence="2">
    <location>
        <begin position="1086"/>
        <end position="1106"/>
    </location>
</feature>
<gene>
    <name evidence="4" type="ORF">BSAL_49895</name>
</gene>
<sequence length="1463" mass="154590">MSVIIVLLSLMTTSFIKGSAASSSSCLHEWLTTLQLSSSSSTSVLSPYGCALTENTDSSSLKMVVAGSLSTPSATSMGWLVTLEGRGGEVVNSPRIITKIADLRVNFTHVVAINSSYVAVIGSYFSSSKSALMWCDVERLDVCAASATNYIGTVSSATRLRRNGAPPCCDHGVLLAVNADKQILPVEGFSHQLMAKAASIQQAQLRTYGGTRDIDCVAVDVDPESGDIFFSGGVDVIGDSNTIKDVFVAKLTDDILRSGWRSVSNASGPVSAISLAYAASLKRVVVAGNMKDDSAGWVPFAVALNADTGAEVWLRAVPVSSSYITSACVVVNDIVVIAVSSTTKGSQLIVFNASTGEQIWARLLTNRSSSMPFVVSQLMYGSSSLSTSASSASTLPSSYPIVAIGRTRMNGNDIRFATAVQVLVQVLAPNGAGRATRNDAPQVCNHTSSCFTSLSTDTITNWAPSTSLSFVQRPDFFLTVVGTTIQPLSQATVTDAANNIVPRTDFCDSTNTVSSAASTSHTTSFSADASASQSISLSVAPSSSQSVTISALSASLSTTFPRTITESLTSHSVSPSTTNPSLSSSSDATESMSLSLARRISSTTSLTTSRSAVISSSLTSSKSSTRSSTGGATQSVMKATKTTIFHLSGSFTPSSLTHLHQSTSSETQSISVTHRICDSPWRTRTEGNNGTNLSTRSDLVASSNAALCLPNMTPTTSDATGGGTSPTICSTDASIIVLDDSKARVEFSLATTTNNDDSNHSATQSSTSKEWWRGHADASNSAATSSTTMMDWNATIRIVLLSSSSIVTASSVPCWVVVPLGGDDYDDATDSSSFSSMWRVGSLSAFAGLNTTGGASVHFYVKENSTTSSSSSSSSSSSVQCGLLYVFVSEFPSSSSTGRTVSVPSQLVLTCEGYHIYVSVVLQWPEKTVSSVATEVLTTTATVVSLALNAADVTSAVSAVLVTFLSCTAEPPGRSAVAYILSVFFDLGYGAMAIGNALLVVALLAVHGACAWVLHRFRPSRIVVEDAPGESYPPPTPDDHHHLVRLPTLQPTTSKGNCCSELAMPALFHFVVHNLRTFARVRFPSYSLQAAALLAPGSVFGAAAALSMMTDDSTGGDETTTSTLSAVGAVLGLLLSLIVMAVIPGVLLHSVVLRLCHFTPYSPPLPGPAWEQRILYPHGRWSPEKPCRAFRPLFVPMRAPRYCYLIGVESILALLLAGVTGAIVGSSGDGGGGRGSAACGIGPIIVALTQYAYFAALVFVRPHRLPMDRVCTPLYHALLGTVCTLKYIGGDQDEINNVADSVQQSLVCVQLWKTVWGAYVMWYREGRYRSQLKQMENLQRERDMNNNNGLELLHEFNTDKCRDEEGDIEVELLPLHDDEDASDDDEDVNPLQALEVGAYNLEGIEQLYWDDQGAALLMIGEGEDEGEENRCIDDDGVNRTLSDYAQILANTTTATSTTMRNPL</sequence>
<keyword evidence="2" id="KW-0812">Transmembrane</keyword>
<reference evidence="5" key="1">
    <citation type="submission" date="2015-09" db="EMBL/GenBank/DDBJ databases">
        <authorList>
            <consortium name="Pathogen Informatics"/>
        </authorList>
    </citation>
    <scope>NUCLEOTIDE SEQUENCE [LARGE SCALE GENOMIC DNA]</scope>
    <source>
        <strain evidence="5">Lake Konstanz</strain>
    </source>
</reference>
<dbReference type="VEuPathDB" id="TriTrypDB:BSAL_12725"/>
<evidence type="ECO:0000313" key="5">
    <source>
        <dbReference type="Proteomes" id="UP000051952"/>
    </source>
</evidence>